<dbReference type="InterPro" id="IPR006043">
    <property type="entry name" value="NCS2"/>
</dbReference>
<evidence type="ECO:0000256" key="9">
    <source>
        <dbReference type="SAM" id="Phobius"/>
    </source>
</evidence>
<proteinExistence type="inferred from homology"/>
<evidence type="ECO:0000256" key="5">
    <source>
        <dbReference type="ARBA" id="ARBA00022692"/>
    </source>
</evidence>
<comment type="caution">
    <text evidence="10">The sequence shown here is derived from an EMBL/GenBank/DDBJ whole genome shotgun (WGS) entry which is preliminary data.</text>
</comment>
<protein>
    <submittedName>
        <fullName evidence="10">Xanthine/uracil permease</fullName>
    </submittedName>
</protein>
<feature type="transmembrane region" description="Helical" evidence="9">
    <location>
        <begin position="438"/>
        <end position="455"/>
    </location>
</feature>
<name>A0ABQ4K959_9BACI</name>
<feature type="transmembrane region" description="Helical" evidence="9">
    <location>
        <begin position="151"/>
        <end position="175"/>
    </location>
</feature>
<keyword evidence="11" id="KW-1185">Reference proteome</keyword>
<gene>
    <name evidence="10" type="ORF">J1TS3_29010</name>
</gene>
<dbReference type="PANTHER" id="PTHR43337">
    <property type="entry name" value="XANTHINE/URACIL PERMEASE C887.17-RELATED"/>
    <property type="match status" value="1"/>
</dbReference>
<feature type="transmembrane region" description="Helical" evidence="9">
    <location>
        <begin position="260"/>
        <end position="278"/>
    </location>
</feature>
<evidence type="ECO:0000313" key="11">
    <source>
        <dbReference type="Proteomes" id="UP000680279"/>
    </source>
</evidence>
<evidence type="ECO:0000256" key="8">
    <source>
        <dbReference type="PIRNR" id="PIRNR005353"/>
    </source>
</evidence>
<evidence type="ECO:0000313" key="10">
    <source>
        <dbReference type="EMBL" id="GIN21767.1"/>
    </source>
</evidence>
<dbReference type="InterPro" id="IPR026033">
    <property type="entry name" value="Azg-like_bact_archaea"/>
</dbReference>
<feature type="transmembrane region" description="Helical" evidence="9">
    <location>
        <begin position="95"/>
        <end position="115"/>
    </location>
</feature>
<organism evidence="10 11">
    <name type="scientific">Siminovitchia fordii</name>
    <dbReference type="NCBI Taxonomy" id="254759"/>
    <lineage>
        <taxon>Bacteria</taxon>
        <taxon>Bacillati</taxon>
        <taxon>Bacillota</taxon>
        <taxon>Bacilli</taxon>
        <taxon>Bacillales</taxon>
        <taxon>Bacillaceae</taxon>
        <taxon>Siminovitchia</taxon>
    </lineage>
</organism>
<keyword evidence="4 8" id="KW-1003">Cell membrane</keyword>
<keyword evidence="6 8" id="KW-1133">Transmembrane helix</keyword>
<evidence type="ECO:0000256" key="2">
    <source>
        <dbReference type="ARBA" id="ARBA00005697"/>
    </source>
</evidence>
<evidence type="ECO:0000256" key="7">
    <source>
        <dbReference type="ARBA" id="ARBA00023136"/>
    </source>
</evidence>
<feature type="transmembrane region" description="Helical" evidence="9">
    <location>
        <begin position="399"/>
        <end position="426"/>
    </location>
</feature>
<feature type="transmembrane region" description="Helical" evidence="9">
    <location>
        <begin position="213"/>
        <end position="230"/>
    </location>
</feature>
<accession>A0ABQ4K959</accession>
<evidence type="ECO:0000256" key="3">
    <source>
        <dbReference type="ARBA" id="ARBA00022448"/>
    </source>
</evidence>
<dbReference type="EMBL" id="BOQT01000010">
    <property type="protein sequence ID" value="GIN21767.1"/>
    <property type="molecule type" value="Genomic_DNA"/>
</dbReference>
<comment type="similarity">
    <text evidence="2 8">Belongs to the nucleobase:cation symporter-2 (NCS2) (TC 2.A.40) family. Azg-like subfamily.</text>
</comment>
<evidence type="ECO:0000256" key="1">
    <source>
        <dbReference type="ARBA" id="ARBA00004651"/>
    </source>
</evidence>
<keyword evidence="7 8" id="KW-0472">Membrane</keyword>
<feature type="transmembrane region" description="Helical" evidence="9">
    <location>
        <begin position="346"/>
        <end position="379"/>
    </location>
</feature>
<evidence type="ECO:0000256" key="6">
    <source>
        <dbReference type="ARBA" id="ARBA00022989"/>
    </source>
</evidence>
<dbReference type="Proteomes" id="UP000680279">
    <property type="component" value="Unassembled WGS sequence"/>
</dbReference>
<reference evidence="10 11" key="1">
    <citation type="submission" date="2021-03" db="EMBL/GenBank/DDBJ databases">
        <title>Antimicrobial resistance genes in bacteria isolated from Japanese honey, and their potential for conferring macrolide and lincosamide resistance in the American foulbrood pathogen Paenibacillus larvae.</title>
        <authorList>
            <person name="Okamoto M."/>
            <person name="Kumagai M."/>
            <person name="Kanamori H."/>
            <person name="Takamatsu D."/>
        </authorList>
    </citation>
    <scope>NUCLEOTIDE SEQUENCE [LARGE SCALE GENOMIC DNA]</scope>
    <source>
        <strain evidence="10 11">J1TS3</strain>
    </source>
</reference>
<comment type="subcellular location">
    <subcellularLocation>
        <location evidence="1 8">Cell membrane</location>
        <topology evidence="1 8">Multi-pass membrane protein</topology>
    </subcellularLocation>
</comment>
<evidence type="ECO:0000256" key="4">
    <source>
        <dbReference type="ARBA" id="ARBA00022475"/>
    </source>
</evidence>
<dbReference type="RefSeq" id="WP_212963461.1">
    <property type="nucleotide sequence ID" value="NZ_BOQT01000010.1"/>
</dbReference>
<feature type="transmembrane region" description="Helical" evidence="9">
    <location>
        <begin position="39"/>
        <end position="60"/>
    </location>
</feature>
<dbReference type="PIRSF" id="PIRSF005353">
    <property type="entry name" value="PbuG"/>
    <property type="match status" value="1"/>
</dbReference>
<dbReference type="PANTHER" id="PTHR43337:SF1">
    <property type="entry name" value="XANTHINE_URACIL PERMEASE C887.17-RELATED"/>
    <property type="match status" value="1"/>
</dbReference>
<feature type="transmembrane region" description="Helical" evidence="9">
    <location>
        <begin position="121"/>
        <end position="139"/>
    </location>
</feature>
<dbReference type="InterPro" id="IPR045018">
    <property type="entry name" value="Azg-like"/>
</dbReference>
<sequence>MSLPHKSLEEKKQMLAKKRGPIDHFFKLTERGTDVKTELIAGLTTFMSISYIVIVIPSILSEAGMPAEAALAATIYVSVICTLVFALWSNFPAAVAPGIGLVSFFTYTVVIGQGLTWQTALGAVFISGIIFTILTVTGLRKKIIDAIPESMKSAITVGIGLFISFLGFKNAGIIVANEATIVSIGNLANPGVLLACFGLIAAAYFTAKNIKGGLLYAILATTALSMIIGYEKAPSSFNDIVSFQLPSLSETFMAMDIKSAFGYGILTIIFSFTIVELFDNTATLIGLAKKGGLVDKDGNIEKIDRALQADAVGTMLSATMGGTALNAYAENATGVAAGGRTGLKAIFVALFLALALVFAPLIGFIPTFATAPILILVGAFMISEIRNISFDDFTTVVPVFLTIILMPLTFSIAEGLAFGFVSFTLLKLLTGKRDELHWMMYIISLAFAIHFASNFM</sequence>
<keyword evidence="3 8" id="KW-0813">Transport</keyword>
<dbReference type="Pfam" id="PF00860">
    <property type="entry name" value="Xan_ur_permease"/>
    <property type="match status" value="1"/>
</dbReference>
<feature type="transmembrane region" description="Helical" evidence="9">
    <location>
        <begin position="66"/>
        <end position="88"/>
    </location>
</feature>
<feature type="transmembrane region" description="Helical" evidence="9">
    <location>
        <begin position="187"/>
        <end position="206"/>
    </location>
</feature>
<keyword evidence="5 8" id="KW-0812">Transmembrane</keyword>